<gene>
    <name evidence="1" type="ORF">OXH55_12375</name>
</gene>
<accession>A0ABT4CQV7</accession>
<dbReference type="InterPro" id="IPR010982">
    <property type="entry name" value="Lambda_DNA-bd_dom_sf"/>
</dbReference>
<keyword evidence="2" id="KW-1185">Reference proteome</keyword>
<evidence type="ECO:0008006" key="3">
    <source>
        <dbReference type="Google" id="ProtNLM"/>
    </source>
</evidence>
<dbReference type="SUPFAM" id="SSF47413">
    <property type="entry name" value="lambda repressor-like DNA-binding domains"/>
    <property type="match status" value="1"/>
</dbReference>
<sequence>MKTNLKSIRLENGEKVEEMAELLNISAAEYIDKENGVISLTNGEKEILSEYYKENVFENNFM</sequence>
<dbReference type="Proteomes" id="UP001079657">
    <property type="component" value="Unassembled WGS sequence"/>
</dbReference>
<comment type="caution">
    <text evidence="1">The sequence shown here is derived from an EMBL/GenBank/DDBJ whole genome shotgun (WGS) entry which is preliminary data.</text>
</comment>
<reference evidence="1" key="1">
    <citation type="submission" date="2022-12" db="EMBL/GenBank/DDBJ databases">
        <authorList>
            <person name="Wang J."/>
        </authorList>
    </citation>
    <scope>NUCLEOTIDE SEQUENCE</scope>
    <source>
        <strain evidence="1">HY-42-06</strain>
    </source>
</reference>
<protein>
    <recommendedName>
        <fullName evidence="3">XRE family transcriptional regulator</fullName>
    </recommendedName>
</protein>
<evidence type="ECO:0000313" key="1">
    <source>
        <dbReference type="EMBL" id="MCY6371437.1"/>
    </source>
</evidence>
<dbReference type="EMBL" id="JAPQES010000004">
    <property type="protein sequence ID" value="MCY6371437.1"/>
    <property type="molecule type" value="Genomic_DNA"/>
</dbReference>
<proteinExistence type="predicted"/>
<organism evidence="1 2">
    <name type="scientific">Clostridium ganghwense</name>
    <dbReference type="NCBI Taxonomy" id="312089"/>
    <lineage>
        <taxon>Bacteria</taxon>
        <taxon>Bacillati</taxon>
        <taxon>Bacillota</taxon>
        <taxon>Clostridia</taxon>
        <taxon>Eubacteriales</taxon>
        <taxon>Clostridiaceae</taxon>
        <taxon>Clostridium</taxon>
    </lineage>
</organism>
<evidence type="ECO:0000313" key="2">
    <source>
        <dbReference type="Proteomes" id="UP001079657"/>
    </source>
</evidence>
<dbReference type="RefSeq" id="WP_268050298.1">
    <property type="nucleotide sequence ID" value="NZ_JAPQES010000004.1"/>
</dbReference>
<name>A0ABT4CQV7_9CLOT</name>